<proteinExistence type="predicted"/>
<organism evidence="1 2">
    <name type="scientific">Vaccinium darrowii</name>
    <dbReference type="NCBI Taxonomy" id="229202"/>
    <lineage>
        <taxon>Eukaryota</taxon>
        <taxon>Viridiplantae</taxon>
        <taxon>Streptophyta</taxon>
        <taxon>Embryophyta</taxon>
        <taxon>Tracheophyta</taxon>
        <taxon>Spermatophyta</taxon>
        <taxon>Magnoliopsida</taxon>
        <taxon>eudicotyledons</taxon>
        <taxon>Gunneridae</taxon>
        <taxon>Pentapetalae</taxon>
        <taxon>asterids</taxon>
        <taxon>Ericales</taxon>
        <taxon>Ericaceae</taxon>
        <taxon>Vaccinioideae</taxon>
        <taxon>Vaccinieae</taxon>
        <taxon>Vaccinium</taxon>
    </lineage>
</organism>
<keyword evidence="2" id="KW-1185">Reference proteome</keyword>
<evidence type="ECO:0000313" key="2">
    <source>
        <dbReference type="Proteomes" id="UP000828048"/>
    </source>
</evidence>
<reference evidence="1 2" key="1">
    <citation type="journal article" date="2021" name="Hortic Res">
        <title>High-quality reference genome and annotation aids understanding of berry development for evergreen blueberry (Vaccinium darrowii).</title>
        <authorList>
            <person name="Yu J."/>
            <person name="Hulse-Kemp A.M."/>
            <person name="Babiker E."/>
            <person name="Staton M."/>
        </authorList>
    </citation>
    <scope>NUCLEOTIDE SEQUENCE [LARGE SCALE GENOMIC DNA]</scope>
    <source>
        <strain evidence="2">cv. NJ 8807/NJ 8810</strain>
        <tissue evidence="1">Young leaf</tissue>
    </source>
</reference>
<comment type="caution">
    <text evidence="1">The sequence shown here is derived from an EMBL/GenBank/DDBJ whole genome shotgun (WGS) entry which is preliminary data.</text>
</comment>
<protein>
    <submittedName>
        <fullName evidence="1">Uncharacterized protein</fullName>
    </submittedName>
</protein>
<sequence length="263" mass="30288">MVHSDTHDSSNDEKLLGESVSENKLNGLDKPDGGAVWNIFRRQDVAKLEEYLRKHHKEFRHLDCKPVDQVFHPIHDQTFYLTLHHKRKLKEEFGLSAISVHISVVRPISLEKEDAQLPLVFHPIHDQTFFLTLHHKRKLKEEFGVEPWTFVQELGAAVFIPAGCPHQVRNLNSCIKVALDFVSPENIHECVRLTGEFRVLPHNHWANEDKLEAGVGLDYWLLSQGLGVRKLRHQHQKLHLYISASEPSSDLPPSFPTRTPRST</sequence>
<dbReference type="Proteomes" id="UP000828048">
    <property type="component" value="Chromosome 9"/>
</dbReference>
<accession>A0ACB7ZMV1</accession>
<evidence type="ECO:0000313" key="1">
    <source>
        <dbReference type="EMBL" id="KAH7866435.1"/>
    </source>
</evidence>
<name>A0ACB7ZMV1_9ERIC</name>
<dbReference type="EMBL" id="CM037159">
    <property type="protein sequence ID" value="KAH7866435.1"/>
    <property type="molecule type" value="Genomic_DNA"/>
</dbReference>
<gene>
    <name evidence="1" type="ORF">Vadar_020406</name>
</gene>